<dbReference type="PANTHER" id="PTHR35529:SF2">
    <property type="entry name" value="SPORULATION PROTEIN YTAF-RELATED"/>
    <property type="match status" value="1"/>
</dbReference>
<evidence type="ECO:0000256" key="3">
    <source>
        <dbReference type="ARBA" id="ARBA00022989"/>
    </source>
</evidence>
<dbReference type="AlphaFoldDB" id="A0A1H8W7J2"/>
<evidence type="ECO:0000313" key="6">
    <source>
        <dbReference type="EMBL" id="SEP23611.1"/>
    </source>
</evidence>
<organism evidence="6 7">
    <name type="scientific">Propionispora vibrioides</name>
    <dbReference type="NCBI Taxonomy" id="112903"/>
    <lineage>
        <taxon>Bacteria</taxon>
        <taxon>Bacillati</taxon>
        <taxon>Bacillota</taxon>
        <taxon>Negativicutes</taxon>
        <taxon>Selenomonadales</taxon>
        <taxon>Sporomusaceae</taxon>
        <taxon>Propionispora</taxon>
    </lineage>
</organism>
<dbReference type="Pfam" id="PF02659">
    <property type="entry name" value="Mntp"/>
    <property type="match status" value="1"/>
</dbReference>
<feature type="transmembrane region" description="Helical" evidence="5">
    <location>
        <begin position="137"/>
        <end position="158"/>
    </location>
</feature>
<reference evidence="6 7" key="1">
    <citation type="submission" date="2016-10" db="EMBL/GenBank/DDBJ databases">
        <authorList>
            <person name="de Groot N.N."/>
        </authorList>
    </citation>
    <scope>NUCLEOTIDE SEQUENCE [LARGE SCALE GENOMIC DNA]</scope>
    <source>
        <strain evidence="6 7">DSM 13305</strain>
    </source>
</reference>
<dbReference type="InterPro" id="IPR003810">
    <property type="entry name" value="Mntp/YtaF"/>
</dbReference>
<keyword evidence="3 5" id="KW-1133">Transmembrane helix</keyword>
<evidence type="ECO:0000256" key="5">
    <source>
        <dbReference type="SAM" id="Phobius"/>
    </source>
</evidence>
<keyword evidence="2 5" id="KW-0812">Transmembrane</keyword>
<feature type="transmembrane region" description="Helical" evidence="5">
    <location>
        <begin position="59"/>
        <end position="82"/>
    </location>
</feature>
<dbReference type="Proteomes" id="UP000198847">
    <property type="component" value="Unassembled WGS sequence"/>
</dbReference>
<dbReference type="STRING" id="112903.SAMN04490178_114102"/>
<evidence type="ECO:0000313" key="7">
    <source>
        <dbReference type="Proteomes" id="UP000198847"/>
    </source>
</evidence>
<keyword evidence="7" id="KW-1185">Reference proteome</keyword>
<evidence type="ECO:0000256" key="4">
    <source>
        <dbReference type="ARBA" id="ARBA00023136"/>
    </source>
</evidence>
<keyword evidence="4 5" id="KW-0472">Membrane</keyword>
<sequence length="192" mass="20405">MSWSLALLTALTANLDNLGVGLAYGVKGIKLSWQANGVIAVVAFAFTWFAERAGSLIKLYFGVASAHVTGAVLIMAIGSWILGGAVFSTNHMYRPEQADRDRSQHISAQEALILGIALSVNAIPIGFEAAAFSFPELIMPCLIAIFSFLTLWCGVVFGKLLGAAHTGKRTTILSGVLLVVIGLYQLFSFISP</sequence>
<keyword evidence="1" id="KW-1003">Cell membrane</keyword>
<evidence type="ECO:0000256" key="1">
    <source>
        <dbReference type="ARBA" id="ARBA00022475"/>
    </source>
</evidence>
<dbReference type="RefSeq" id="WP_177173582.1">
    <property type="nucleotide sequence ID" value="NZ_FODY01000014.1"/>
</dbReference>
<proteinExistence type="predicted"/>
<evidence type="ECO:0000256" key="2">
    <source>
        <dbReference type="ARBA" id="ARBA00022692"/>
    </source>
</evidence>
<accession>A0A1H8W7J2</accession>
<dbReference type="EMBL" id="FODY01000014">
    <property type="protein sequence ID" value="SEP23611.1"/>
    <property type="molecule type" value="Genomic_DNA"/>
</dbReference>
<dbReference type="PANTHER" id="PTHR35529">
    <property type="entry name" value="MANGANESE EFFLUX PUMP MNTP-RELATED"/>
    <property type="match status" value="1"/>
</dbReference>
<feature type="transmembrane region" description="Helical" evidence="5">
    <location>
        <begin position="170"/>
        <end position="190"/>
    </location>
</feature>
<feature type="transmembrane region" description="Helical" evidence="5">
    <location>
        <begin position="33"/>
        <end position="50"/>
    </location>
</feature>
<name>A0A1H8W7J2_9FIRM</name>
<protein>
    <submittedName>
        <fullName evidence="6">Putative sporulation protein YtaF</fullName>
    </submittedName>
</protein>
<gene>
    <name evidence="6" type="ORF">SAMN04490178_114102</name>
</gene>